<name>A0ABW5M6R2_9BACT</name>
<dbReference type="Gene3D" id="3.55.50.30">
    <property type="match status" value="1"/>
</dbReference>
<dbReference type="PANTHER" id="PTHR30273:SF2">
    <property type="entry name" value="PROTEIN FECR"/>
    <property type="match status" value="1"/>
</dbReference>
<keyword evidence="5" id="KW-1185">Reference proteome</keyword>
<feature type="domain" description="Protein FecR C-terminal" evidence="3">
    <location>
        <begin position="291"/>
        <end position="358"/>
    </location>
</feature>
<accession>A0ABW5M6R2</accession>
<feature type="domain" description="FecR protein" evidence="2">
    <location>
        <begin position="141"/>
        <end position="232"/>
    </location>
</feature>
<gene>
    <name evidence="4" type="ORF">ACFSUS_18730</name>
</gene>
<dbReference type="EMBL" id="JBHULN010000012">
    <property type="protein sequence ID" value="MFD2572682.1"/>
    <property type="molecule type" value="Genomic_DNA"/>
</dbReference>
<dbReference type="InterPro" id="IPR012373">
    <property type="entry name" value="Ferrdict_sens_TM"/>
</dbReference>
<dbReference type="InterPro" id="IPR032508">
    <property type="entry name" value="FecR_C"/>
</dbReference>
<dbReference type="RefSeq" id="WP_381525275.1">
    <property type="nucleotide sequence ID" value="NZ_JBHULN010000012.1"/>
</dbReference>
<dbReference type="Proteomes" id="UP001597469">
    <property type="component" value="Unassembled WGS sequence"/>
</dbReference>
<dbReference type="Pfam" id="PF16344">
    <property type="entry name" value="FecR_C"/>
    <property type="match status" value="1"/>
</dbReference>
<protein>
    <submittedName>
        <fullName evidence="4">FecR family protein</fullName>
    </submittedName>
</protein>
<evidence type="ECO:0000259" key="2">
    <source>
        <dbReference type="Pfam" id="PF04773"/>
    </source>
</evidence>
<keyword evidence="1" id="KW-0472">Membrane</keyword>
<dbReference type="PIRSF" id="PIRSF018266">
    <property type="entry name" value="FecR"/>
    <property type="match status" value="1"/>
</dbReference>
<organism evidence="4 5">
    <name type="scientific">Spirosoma soli</name>
    <dbReference type="NCBI Taxonomy" id="1770529"/>
    <lineage>
        <taxon>Bacteria</taxon>
        <taxon>Pseudomonadati</taxon>
        <taxon>Bacteroidota</taxon>
        <taxon>Cytophagia</taxon>
        <taxon>Cytophagales</taxon>
        <taxon>Cytophagaceae</taxon>
        <taxon>Spirosoma</taxon>
    </lineage>
</organism>
<dbReference type="InterPro" id="IPR006860">
    <property type="entry name" value="FecR"/>
</dbReference>
<evidence type="ECO:0000259" key="3">
    <source>
        <dbReference type="Pfam" id="PF16344"/>
    </source>
</evidence>
<comment type="caution">
    <text evidence="4">The sequence shown here is derived from an EMBL/GenBank/DDBJ whole genome shotgun (WGS) entry which is preliminary data.</text>
</comment>
<dbReference type="Pfam" id="PF04773">
    <property type="entry name" value="FecR"/>
    <property type="match status" value="1"/>
</dbReference>
<keyword evidence="1" id="KW-0812">Transmembrane</keyword>
<evidence type="ECO:0000256" key="1">
    <source>
        <dbReference type="SAM" id="Phobius"/>
    </source>
</evidence>
<keyword evidence="1" id="KW-1133">Transmembrane helix</keyword>
<sequence length="373" mass="41511">MMPHDYNELTDFLLDDRFTDWVKTGHNSTYWGDFFSQHPEKRILAEQARALIQAAAGLPVVQPHADQVSQMWTQIEAAVQEPVVRPLRRLPTWTYWAAAASVVAVLIVGGRLWFQQRQPQTVTYQQLVSQSEQALREVNNQTNQPQLVRLADGSTVRVDPGSRLSFPPTFRQAAQREVYLSGQAFFDIAKNPQQPFLVHTNELVTKVLGTSFTIRADEKASQITVEVKTGKVWVFRQSDPEGAPQAPFGAKDGVVLKPNQQATFDRTNGQLAPSLVTQPKLLVEPSAIPSFEYDETPAPLIFNALEKAYGVDIVYDKALLADCRLTASLTDESLFDKIRLVCQSLDAQYEIIGTQIVISAKGCANDTNSSPNP</sequence>
<dbReference type="PANTHER" id="PTHR30273">
    <property type="entry name" value="PERIPLASMIC SIGNAL SENSOR AND SIGMA FACTOR ACTIVATOR FECR-RELATED"/>
    <property type="match status" value="1"/>
</dbReference>
<evidence type="ECO:0000313" key="5">
    <source>
        <dbReference type="Proteomes" id="UP001597469"/>
    </source>
</evidence>
<evidence type="ECO:0000313" key="4">
    <source>
        <dbReference type="EMBL" id="MFD2572682.1"/>
    </source>
</evidence>
<dbReference type="Gene3D" id="2.60.120.1440">
    <property type="match status" value="1"/>
</dbReference>
<proteinExistence type="predicted"/>
<reference evidence="5" key="1">
    <citation type="journal article" date="2019" name="Int. J. Syst. Evol. Microbiol.">
        <title>The Global Catalogue of Microorganisms (GCM) 10K type strain sequencing project: providing services to taxonomists for standard genome sequencing and annotation.</title>
        <authorList>
            <consortium name="The Broad Institute Genomics Platform"/>
            <consortium name="The Broad Institute Genome Sequencing Center for Infectious Disease"/>
            <person name="Wu L."/>
            <person name="Ma J."/>
        </authorList>
    </citation>
    <scope>NUCLEOTIDE SEQUENCE [LARGE SCALE GENOMIC DNA]</scope>
    <source>
        <strain evidence="5">KCTC 42805</strain>
    </source>
</reference>
<feature type="transmembrane region" description="Helical" evidence="1">
    <location>
        <begin position="93"/>
        <end position="114"/>
    </location>
</feature>